<organism evidence="7 8">
    <name type="scientific">Pisum sativum</name>
    <name type="common">Garden pea</name>
    <name type="synonym">Lathyrus oleraceus</name>
    <dbReference type="NCBI Taxonomy" id="3888"/>
    <lineage>
        <taxon>Eukaryota</taxon>
        <taxon>Viridiplantae</taxon>
        <taxon>Streptophyta</taxon>
        <taxon>Embryophyta</taxon>
        <taxon>Tracheophyta</taxon>
        <taxon>Spermatophyta</taxon>
        <taxon>Magnoliopsida</taxon>
        <taxon>eudicotyledons</taxon>
        <taxon>Gunneridae</taxon>
        <taxon>Pentapetalae</taxon>
        <taxon>rosids</taxon>
        <taxon>fabids</taxon>
        <taxon>Fabales</taxon>
        <taxon>Fabaceae</taxon>
        <taxon>Papilionoideae</taxon>
        <taxon>50 kb inversion clade</taxon>
        <taxon>NPAAA clade</taxon>
        <taxon>Hologalegina</taxon>
        <taxon>IRL clade</taxon>
        <taxon>Fabeae</taxon>
        <taxon>Lathyrus</taxon>
    </lineage>
</organism>
<dbReference type="Pfam" id="PF00270">
    <property type="entry name" value="DEAD"/>
    <property type="match status" value="1"/>
</dbReference>
<keyword evidence="2" id="KW-0378">Hydrolase</keyword>
<evidence type="ECO:0000256" key="1">
    <source>
        <dbReference type="ARBA" id="ARBA00022741"/>
    </source>
</evidence>
<evidence type="ECO:0000313" key="7">
    <source>
        <dbReference type="EMBL" id="KAI5428730.1"/>
    </source>
</evidence>
<evidence type="ECO:0000256" key="2">
    <source>
        <dbReference type="ARBA" id="ARBA00022801"/>
    </source>
</evidence>
<dbReference type="AlphaFoldDB" id="A0A9D4Y182"/>
<dbReference type="InterPro" id="IPR027417">
    <property type="entry name" value="P-loop_NTPase"/>
</dbReference>
<dbReference type="Gramene" id="Psat03G0364600-T1">
    <property type="protein sequence ID" value="KAI5428730.1"/>
    <property type="gene ID" value="KIW84_033646"/>
</dbReference>
<dbReference type="InterPro" id="IPR000629">
    <property type="entry name" value="RNA-helicase_DEAD-box_CS"/>
</dbReference>
<dbReference type="GO" id="GO:0004386">
    <property type="term" value="F:helicase activity"/>
    <property type="evidence" value="ECO:0007669"/>
    <property type="project" value="UniProtKB-KW"/>
</dbReference>
<evidence type="ECO:0000256" key="5">
    <source>
        <dbReference type="ARBA" id="ARBA00037591"/>
    </source>
</evidence>
<evidence type="ECO:0000256" key="3">
    <source>
        <dbReference type="ARBA" id="ARBA00022806"/>
    </source>
</evidence>
<dbReference type="PANTHER" id="PTHR47960">
    <property type="entry name" value="DEAD-BOX ATP-DEPENDENT RNA HELICASE 50"/>
    <property type="match status" value="1"/>
</dbReference>
<dbReference type="InterPro" id="IPR011545">
    <property type="entry name" value="DEAD/DEAH_box_helicase_dom"/>
</dbReference>
<dbReference type="SMART" id="SM00487">
    <property type="entry name" value="DEXDc"/>
    <property type="match status" value="1"/>
</dbReference>
<dbReference type="PROSITE" id="PS00039">
    <property type="entry name" value="DEAD_ATP_HELICASE"/>
    <property type="match status" value="1"/>
</dbReference>
<name>A0A9D4Y182_PEA</name>
<protein>
    <recommendedName>
        <fullName evidence="6">Helicase ATP-binding domain-containing protein</fullName>
    </recommendedName>
</protein>
<dbReference type="EMBL" id="JAMSHJ010000003">
    <property type="protein sequence ID" value="KAI5428730.1"/>
    <property type="molecule type" value="Genomic_DNA"/>
</dbReference>
<dbReference type="GO" id="GO:0016787">
    <property type="term" value="F:hydrolase activity"/>
    <property type="evidence" value="ECO:0007669"/>
    <property type="project" value="UniProtKB-KW"/>
</dbReference>
<sequence>MICSKSMEEAEKTWSKLLQFESNPPSQAFVYKMEVYSKVGVPMKSLEVFREMQLKLDAINVEVALRHVEDEADYMALKKVELEEAVDNQEFTLEAWHLKRQQMQPFLQFYHPLSCIITAAFCVPALEKIDQDNNVIQVIILVPTRELALQTSQVCKELAKHLQIQVMVTTGGTSLKDDIRHLYQLIHLLVGTPGRILDLTKKGVCILKHCSMLVMDEADKLLSPEFQPLIQQLIHFLPTNLLHDINHNNISSKDKK</sequence>
<evidence type="ECO:0000313" key="8">
    <source>
        <dbReference type="Proteomes" id="UP001058974"/>
    </source>
</evidence>
<dbReference type="SUPFAM" id="SSF52540">
    <property type="entry name" value="P-loop containing nucleoside triphosphate hydrolases"/>
    <property type="match status" value="1"/>
</dbReference>
<dbReference type="GO" id="GO:0003676">
    <property type="term" value="F:nucleic acid binding"/>
    <property type="evidence" value="ECO:0007669"/>
    <property type="project" value="InterPro"/>
</dbReference>
<feature type="domain" description="Helicase ATP-binding" evidence="6">
    <location>
        <begin position="118"/>
        <end position="256"/>
    </location>
</feature>
<dbReference type="Proteomes" id="UP001058974">
    <property type="component" value="Chromosome 3"/>
</dbReference>
<keyword evidence="4" id="KW-0067">ATP-binding</keyword>
<accession>A0A9D4Y182</accession>
<keyword evidence="3" id="KW-0347">Helicase</keyword>
<gene>
    <name evidence="7" type="ORF">KIW84_033646</name>
</gene>
<dbReference type="Gene3D" id="3.40.50.300">
    <property type="entry name" value="P-loop containing nucleotide triphosphate hydrolases"/>
    <property type="match status" value="1"/>
</dbReference>
<keyword evidence="8" id="KW-1185">Reference proteome</keyword>
<dbReference type="GO" id="GO:0005524">
    <property type="term" value="F:ATP binding"/>
    <property type="evidence" value="ECO:0007669"/>
    <property type="project" value="UniProtKB-KW"/>
</dbReference>
<evidence type="ECO:0000256" key="4">
    <source>
        <dbReference type="ARBA" id="ARBA00022840"/>
    </source>
</evidence>
<comment type="caution">
    <text evidence="7">The sequence shown here is derived from an EMBL/GenBank/DDBJ whole genome shotgun (WGS) entry which is preliminary data.</text>
</comment>
<reference evidence="7 8" key="1">
    <citation type="journal article" date="2022" name="Nat. Genet.">
        <title>Improved pea reference genome and pan-genome highlight genomic features and evolutionary characteristics.</title>
        <authorList>
            <person name="Yang T."/>
            <person name="Liu R."/>
            <person name="Luo Y."/>
            <person name="Hu S."/>
            <person name="Wang D."/>
            <person name="Wang C."/>
            <person name="Pandey M.K."/>
            <person name="Ge S."/>
            <person name="Xu Q."/>
            <person name="Li N."/>
            <person name="Li G."/>
            <person name="Huang Y."/>
            <person name="Saxena R.K."/>
            <person name="Ji Y."/>
            <person name="Li M."/>
            <person name="Yan X."/>
            <person name="He Y."/>
            <person name="Liu Y."/>
            <person name="Wang X."/>
            <person name="Xiang C."/>
            <person name="Varshney R.K."/>
            <person name="Ding H."/>
            <person name="Gao S."/>
            <person name="Zong X."/>
        </authorList>
    </citation>
    <scope>NUCLEOTIDE SEQUENCE [LARGE SCALE GENOMIC DNA]</scope>
    <source>
        <strain evidence="7 8">cv. Zhongwan 6</strain>
    </source>
</reference>
<keyword evidence="1" id="KW-0547">Nucleotide-binding</keyword>
<evidence type="ECO:0000259" key="6">
    <source>
        <dbReference type="PROSITE" id="PS51192"/>
    </source>
</evidence>
<proteinExistence type="predicted"/>
<dbReference type="PROSITE" id="PS51192">
    <property type="entry name" value="HELICASE_ATP_BIND_1"/>
    <property type="match status" value="1"/>
</dbReference>
<comment type="function">
    <text evidence="5">ATP-dependent RNA helicase involved in mRNA turnover, and more specifically in mRNA decapping.</text>
</comment>
<dbReference type="InterPro" id="IPR014001">
    <property type="entry name" value="Helicase_ATP-bd"/>
</dbReference>